<dbReference type="Gene3D" id="3.30.70.1400">
    <property type="entry name" value="Aminomethyltransferase beta-barrel domains"/>
    <property type="match status" value="1"/>
</dbReference>
<dbReference type="Gene3D" id="2.40.30.160">
    <property type="match status" value="1"/>
</dbReference>
<organism evidence="1 2">
    <name type="scientific">Massilia aurea</name>
    <dbReference type="NCBI Taxonomy" id="373040"/>
    <lineage>
        <taxon>Bacteria</taxon>
        <taxon>Pseudomonadati</taxon>
        <taxon>Pseudomonadota</taxon>
        <taxon>Betaproteobacteria</taxon>
        <taxon>Burkholderiales</taxon>
        <taxon>Oxalobacteraceae</taxon>
        <taxon>Telluria group</taxon>
        <taxon>Massilia</taxon>
    </lineage>
</organism>
<dbReference type="SUPFAM" id="SSF103025">
    <property type="entry name" value="Folate-binding domain"/>
    <property type="match status" value="1"/>
</dbReference>
<keyword evidence="2" id="KW-1185">Reference proteome</keyword>
<reference evidence="1 2" key="1">
    <citation type="submission" date="2020-08" db="EMBL/GenBank/DDBJ databases">
        <title>The Agave Microbiome: Exploring the role of microbial communities in plant adaptations to desert environments.</title>
        <authorList>
            <person name="Partida-Martinez L.P."/>
        </authorList>
    </citation>
    <scope>NUCLEOTIDE SEQUENCE [LARGE SCALE GENOMIC DNA]</scope>
    <source>
        <strain evidence="1 2">AT3.2</strain>
    </source>
</reference>
<accession>A0A7W9WYI4</accession>
<dbReference type="InterPro" id="IPR017703">
    <property type="entry name" value="YgfZ/GCV_T_CS"/>
</dbReference>
<protein>
    <recommendedName>
        <fullName evidence="3">Folate-binding protein</fullName>
    </recommendedName>
</protein>
<dbReference type="Proteomes" id="UP000540787">
    <property type="component" value="Unassembled WGS sequence"/>
</dbReference>
<dbReference type="EMBL" id="JACHBX010000001">
    <property type="protein sequence ID" value="MBB6133085.1"/>
    <property type="molecule type" value="Genomic_DNA"/>
</dbReference>
<dbReference type="GO" id="GO:0016226">
    <property type="term" value="P:iron-sulfur cluster assembly"/>
    <property type="evidence" value="ECO:0007669"/>
    <property type="project" value="TreeGrafter"/>
</dbReference>
<dbReference type="PIRSF" id="PIRSF006487">
    <property type="entry name" value="GcvT"/>
    <property type="match status" value="1"/>
</dbReference>
<dbReference type="RefSeq" id="WP_183552234.1">
    <property type="nucleotide sequence ID" value="NZ_JACHBX010000001.1"/>
</dbReference>
<comment type="caution">
    <text evidence="1">The sequence shown here is derived from an EMBL/GenBank/DDBJ whole genome shotgun (WGS) entry which is preliminary data.</text>
</comment>
<dbReference type="PANTHER" id="PTHR22602:SF0">
    <property type="entry name" value="TRANSFERASE CAF17, MITOCHONDRIAL-RELATED"/>
    <property type="match status" value="1"/>
</dbReference>
<evidence type="ECO:0008006" key="3">
    <source>
        <dbReference type="Google" id="ProtNLM"/>
    </source>
</evidence>
<dbReference type="Gene3D" id="3.30.70.1630">
    <property type="match status" value="1"/>
</dbReference>
<dbReference type="AlphaFoldDB" id="A0A7W9WYI4"/>
<dbReference type="PANTHER" id="PTHR22602">
    <property type="entry name" value="TRANSFERASE CAF17, MITOCHONDRIAL-RELATED"/>
    <property type="match status" value="1"/>
</dbReference>
<evidence type="ECO:0000313" key="1">
    <source>
        <dbReference type="EMBL" id="MBB6133085.1"/>
    </source>
</evidence>
<gene>
    <name evidence="1" type="ORF">HD842_001196</name>
</gene>
<dbReference type="InterPro" id="IPR045179">
    <property type="entry name" value="YgfZ/GcvT"/>
</dbReference>
<evidence type="ECO:0000313" key="2">
    <source>
        <dbReference type="Proteomes" id="UP000540787"/>
    </source>
</evidence>
<sequence length="355" mass="37626">MTTQTDIQNTPSPVPAHDDLAVATQVADTGPQLTLDDVTAGFIATVRDQGLIAVSGDDAAKFLHTQLTNDVEHLTATDVRFAGFCTPKGRLQASFLMWRNNDAVYLQLPRAIQAPLQKRLSMFVMRSKAKLVDATDAAPFATVLGLGGARAQAALGQIVPTLPSTPMTKTDGAFGTVLRLNDAFGAPRYLWLTSAETASAALSALGTQLAVGGDQAWQLATIHAAEPQVGPATQEQFVPQMINLELLGGVNFKKGCYPGQEIVARTKYLGKIKRRAALARIDDADARAGDEVFSLLDPSQPCGMVVNVAPNGIGGADALVEIKLAQMTEEVRLGSATGVRVQFLPMPYSLDAIDD</sequence>
<name>A0A7W9WYI4_9BURK</name>
<proteinExistence type="predicted"/>
<dbReference type="NCBIfam" id="TIGR03317">
    <property type="entry name" value="ygfZ_signature"/>
    <property type="match status" value="1"/>
</dbReference>